<dbReference type="FunFam" id="3.40.50.300:FF:000221">
    <property type="entry name" value="Multidrug ABC transporter ATP-binding protein"/>
    <property type="match status" value="1"/>
</dbReference>
<dbReference type="PANTHER" id="PTHR24221">
    <property type="entry name" value="ATP-BINDING CASSETTE SUB-FAMILY B"/>
    <property type="match status" value="1"/>
</dbReference>
<feature type="transmembrane region" description="Helical" evidence="9">
    <location>
        <begin position="57"/>
        <end position="82"/>
    </location>
</feature>
<evidence type="ECO:0000256" key="2">
    <source>
        <dbReference type="ARBA" id="ARBA00022448"/>
    </source>
</evidence>
<feature type="domain" description="ABC transmembrane type-1" evidence="11">
    <location>
        <begin position="19"/>
        <end position="316"/>
    </location>
</feature>
<keyword evidence="3" id="KW-1003">Cell membrane</keyword>
<organism evidence="12 13">
    <name type="scientific">Pseudoramibacter alactolyticus ATCC 23263</name>
    <dbReference type="NCBI Taxonomy" id="887929"/>
    <lineage>
        <taxon>Bacteria</taxon>
        <taxon>Bacillati</taxon>
        <taxon>Bacillota</taxon>
        <taxon>Clostridia</taxon>
        <taxon>Eubacteriales</taxon>
        <taxon>Eubacteriaceae</taxon>
        <taxon>Pseudoramibacter</taxon>
    </lineage>
</organism>
<keyword evidence="6 12" id="KW-0067">ATP-binding</keyword>
<gene>
    <name evidence="12" type="ORF">HMP0721_0002</name>
</gene>
<keyword evidence="5" id="KW-0547">Nucleotide-binding</keyword>
<keyword evidence="13" id="KW-1185">Reference proteome</keyword>
<sequence length="576" mass="63334">MIYQKLKAYAPERLACAYGGVLLALAAAVLSVGSYYLLYGFLKKILVTGDLAGALTLAWQIVGCLVASTVVYFAAVWCTHILGFRLETNLKKQGIRHLMQASFGFYDQHPSGRIRKILDDNTALTHMSVAHLIPDLSTAVFVPVLGSVLVFTVDVRLGGIFVATMVAGLIAIQRLMGDRHFMTLYMRALETMNAGAVEYVRGIQVLKIFKADIQSLGAFYRAIRDYADIALRYSMSCRRGYVFFQVVFNAVFLAALFLFFAGAEPDRVFLAKFMFYVLFNGVLFVAFMKIMYVGMYIFQANSAIGKIETLFNQMTAKKLTPGQTEAITDTAIAFEDVSFGYGETPILSHLSFELAPGKTYALVGASGSGKSTLAKLISGFYRLDGGHITIGGRPLEAYTEAALARNIANVFQDARLFKRSIYDNVLVGQPNADREAVMRALSLAQCDEILAKFPEREHTLIGAKGVHLSGGEVQRIAIARAILKDAPIVILDEASAAADPENEYELQRALANLMADKTVIMIAHRLSAIQNVDEILVIDAGQVVERGSHAELMARDSRYKKLQDAFARANAWRVKP</sequence>
<evidence type="ECO:0000313" key="13">
    <source>
        <dbReference type="Proteomes" id="UP000004754"/>
    </source>
</evidence>
<dbReference type="Gene3D" id="1.20.1560.10">
    <property type="entry name" value="ABC transporter type 1, transmembrane domain"/>
    <property type="match status" value="1"/>
</dbReference>
<evidence type="ECO:0000256" key="1">
    <source>
        <dbReference type="ARBA" id="ARBA00004651"/>
    </source>
</evidence>
<dbReference type="AlphaFoldDB" id="E6MDC0"/>
<dbReference type="EMBL" id="AEQN01000001">
    <property type="protein sequence ID" value="EFV02896.1"/>
    <property type="molecule type" value="Genomic_DNA"/>
</dbReference>
<dbReference type="GO" id="GO:0005886">
    <property type="term" value="C:plasma membrane"/>
    <property type="evidence" value="ECO:0007669"/>
    <property type="project" value="UniProtKB-SubCell"/>
</dbReference>
<dbReference type="STRING" id="887929.HMP0721_0002"/>
<dbReference type="Gene3D" id="3.40.50.300">
    <property type="entry name" value="P-loop containing nucleotide triphosphate hydrolases"/>
    <property type="match status" value="1"/>
</dbReference>
<feature type="transmembrane region" description="Helical" evidence="9">
    <location>
        <begin position="15"/>
        <end position="37"/>
    </location>
</feature>
<dbReference type="GO" id="GO:0140359">
    <property type="term" value="F:ABC-type transporter activity"/>
    <property type="evidence" value="ECO:0007669"/>
    <property type="project" value="InterPro"/>
</dbReference>
<dbReference type="InterPro" id="IPR003439">
    <property type="entry name" value="ABC_transporter-like_ATP-bd"/>
</dbReference>
<evidence type="ECO:0000259" key="11">
    <source>
        <dbReference type="PROSITE" id="PS50929"/>
    </source>
</evidence>
<dbReference type="GO" id="GO:0016887">
    <property type="term" value="F:ATP hydrolysis activity"/>
    <property type="evidence" value="ECO:0007669"/>
    <property type="project" value="InterPro"/>
</dbReference>
<evidence type="ECO:0000256" key="9">
    <source>
        <dbReference type="SAM" id="Phobius"/>
    </source>
</evidence>
<dbReference type="InterPro" id="IPR027417">
    <property type="entry name" value="P-loop_NTPase"/>
</dbReference>
<feature type="transmembrane region" description="Helical" evidence="9">
    <location>
        <begin position="273"/>
        <end position="298"/>
    </location>
</feature>
<protein>
    <submittedName>
        <fullName evidence="12">ABC transporter, ATP-binding protein</fullName>
    </submittedName>
</protein>
<reference evidence="12 13" key="1">
    <citation type="submission" date="2010-12" db="EMBL/GenBank/DDBJ databases">
        <authorList>
            <person name="Muzny D."/>
            <person name="Qin X."/>
            <person name="Deng J."/>
            <person name="Jiang H."/>
            <person name="Liu Y."/>
            <person name="Qu J."/>
            <person name="Song X.-Z."/>
            <person name="Zhang L."/>
            <person name="Thornton R."/>
            <person name="Coyle M."/>
            <person name="Francisco L."/>
            <person name="Jackson L."/>
            <person name="Javaid M."/>
            <person name="Korchina V."/>
            <person name="Kovar C."/>
            <person name="Mata R."/>
            <person name="Mathew T."/>
            <person name="Ngo R."/>
            <person name="Nguyen L."/>
            <person name="Nguyen N."/>
            <person name="Okwuonu G."/>
            <person name="Ongeri F."/>
            <person name="Pham C."/>
            <person name="Simmons D."/>
            <person name="Wilczek-Boney K."/>
            <person name="Hale W."/>
            <person name="Jakkamsetti A."/>
            <person name="Pham P."/>
            <person name="Ruth R."/>
            <person name="San Lucas F."/>
            <person name="Warren J."/>
            <person name="Zhang J."/>
            <person name="Zhao Z."/>
            <person name="Zhou C."/>
            <person name="Zhu D."/>
            <person name="Lee S."/>
            <person name="Bess C."/>
            <person name="Blankenburg K."/>
            <person name="Forbes L."/>
            <person name="Fu Q."/>
            <person name="Gubbala S."/>
            <person name="Hirani K."/>
            <person name="Jayaseelan J.C."/>
            <person name="Lara F."/>
            <person name="Munidasa M."/>
            <person name="Palculict T."/>
            <person name="Patil S."/>
            <person name="Pu L.-L."/>
            <person name="Saada N."/>
            <person name="Tang L."/>
            <person name="Weissenberger G."/>
            <person name="Zhu Y."/>
            <person name="Hemphill L."/>
            <person name="Shang Y."/>
            <person name="Youmans B."/>
            <person name="Ayvaz T."/>
            <person name="Ross M."/>
            <person name="Santibanez J."/>
            <person name="Aqrawi P."/>
            <person name="Gross S."/>
            <person name="Joshi V."/>
            <person name="Fowler G."/>
            <person name="Nazareth L."/>
            <person name="Reid J."/>
            <person name="Worley K."/>
            <person name="Petrosino J."/>
            <person name="Highlander S."/>
            <person name="Gibbs R."/>
        </authorList>
    </citation>
    <scope>NUCLEOTIDE SEQUENCE [LARGE SCALE GENOMIC DNA]</scope>
    <source>
        <strain evidence="12 13">ATCC 23263</strain>
    </source>
</reference>
<dbReference type="PROSITE" id="PS50893">
    <property type="entry name" value="ABC_TRANSPORTER_2"/>
    <property type="match status" value="1"/>
</dbReference>
<evidence type="ECO:0000256" key="4">
    <source>
        <dbReference type="ARBA" id="ARBA00022692"/>
    </source>
</evidence>
<dbReference type="InterPro" id="IPR003593">
    <property type="entry name" value="AAA+_ATPase"/>
</dbReference>
<evidence type="ECO:0000256" key="7">
    <source>
        <dbReference type="ARBA" id="ARBA00022989"/>
    </source>
</evidence>
<dbReference type="RefSeq" id="WP_006597420.1">
    <property type="nucleotide sequence ID" value="NZ_GL622359.1"/>
</dbReference>
<comment type="caution">
    <text evidence="12">The sequence shown here is derived from an EMBL/GenBank/DDBJ whole genome shotgun (WGS) entry which is preliminary data.</text>
</comment>
<dbReference type="PANTHER" id="PTHR24221:SF397">
    <property type="entry name" value="ABC TRANSPORTER, ATP-BINDING TRANSMEMBRANE PROTEIN"/>
    <property type="match status" value="1"/>
</dbReference>
<accession>E6MDC0</accession>
<dbReference type="Pfam" id="PF00005">
    <property type="entry name" value="ABC_tran"/>
    <property type="match status" value="1"/>
</dbReference>
<feature type="transmembrane region" description="Helical" evidence="9">
    <location>
        <begin position="132"/>
        <end position="151"/>
    </location>
</feature>
<dbReference type="SMART" id="SM00382">
    <property type="entry name" value="AAA"/>
    <property type="match status" value="1"/>
</dbReference>
<evidence type="ECO:0000259" key="10">
    <source>
        <dbReference type="PROSITE" id="PS50893"/>
    </source>
</evidence>
<dbReference type="PROSITE" id="PS50929">
    <property type="entry name" value="ABC_TM1F"/>
    <property type="match status" value="1"/>
</dbReference>
<dbReference type="Pfam" id="PF00664">
    <property type="entry name" value="ABC_membrane"/>
    <property type="match status" value="1"/>
</dbReference>
<keyword evidence="2" id="KW-0813">Transport</keyword>
<feature type="transmembrane region" description="Helical" evidence="9">
    <location>
        <begin position="241"/>
        <end position="261"/>
    </location>
</feature>
<keyword evidence="4 9" id="KW-0812">Transmembrane</keyword>
<evidence type="ECO:0000256" key="6">
    <source>
        <dbReference type="ARBA" id="ARBA00022840"/>
    </source>
</evidence>
<dbReference type="GO" id="GO:0005524">
    <property type="term" value="F:ATP binding"/>
    <property type="evidence" value="ECO:0007669"/>
    <property type="project" value="UniProtKB-KW"/>
</dbReference>
<keyword evidence="8 9" id="KW-0472">Membrane</keyword>
<keyword evidence="7 9" id="KW-1133">Transmembrane helix</keyword>
<dbReference type="SUPFAM" id="SSF52540">
    <property type="entry name" value="P-loop containing nucleoside triphosphate hydrolases"/>
    <property type="match status" value="1"/>
</dbReference>
<feature type="transmembrane region" description="Helical" evidence="9">
    <location>
        <begin position="157"/>
        <end position="177"/>
    </location>
</feature>
<dbReference type="Proteomes" id="UP000004754">
    <property type="component" value="Unassembled WGS sequence"/>
</dbReference>
<dbReference type="eggNOG" id="COG1132">
    <property type="taxonomic scope" value="Bacteria"/>
</dbReference>
<comment type="subcellular location">
    <subcellularLocation>
        <location evidence="1">Cell membrane</location>
        <topology evidence="1">Multi-pass membrane protein</topology>
    </subcellularLocation>
</comment>
<evidence type="ECO:0000256" key="5">
    <source>
        <dbReference type="ARBA" id="ARBA00022741"/>
    </source>
</evidence>
<dbReference type="GO" id="GO:0034040">
    <property type="term" value="F:ATPase-coupled lipid transmembrane transporter activity"/>
    <property type="evidence" value="ECO:0007669"/>
    <property type="project" value="TreeGrafter"/>
</dbReference>
<dbReference type="InterPro" id="IPR039421">
    <property type="entry name" value="Type_1_exporter"/>
</dbReference>
<name>E6MDC0_9FIRM</name>
<dbReference type="InterPro" id="IPR036640">
    <property type="entry name" value="ABC1_TM_sf"/>
</dbReference>
<dbReference type="SUPFAM" id="SSF90123">
    <property type="entry name" value="ABC transporter transmembrane region"/>
    <property type="match status" value="1"/>
</dbReference>
<evidence type="ECO:0000256" key="3">
    <source>
        <dbReference type="ARBA" id="ARBA00022475"/>
    </source>
</evidence>
<dbReference type="HOGENOM" id="CLU_000604_84_9_9"/>
<evidence type="ECO:0000256" key="8">
    <source>
        <dbReference type="ARBA" id="ARBA00023136"/>
    </source>
</evidence>
<evidence type="ECO:0000313" key="12">
    <source>
        <dbReference type="EMBL" id="EFV02896.1"/>
    </source>
</evidence>
<proteinExistence type="predicted"/>
<feature type="domain" description="ABC transporter" evidence="10">
    <location>
        <begin position="332"/>
        <end position="565"/>
    </location>
</feature>
<dbReference type="OrthoDB" id="9762778at2"/>
<dbReference type="InterPro" id="IPR011527">
    <property type="entry name" value="ABC1_TM_dom"/>
</dbReference>